<feature type="coiled-coil region" evidence="1">
    <location>
        <begin position="6"/>
        <end position="33"/>
    </location>
</feature>
<dbReference type="AlphaFoldDB" id="A0AAW1P4Q5"/>
<keyword evidence="1" id="KW-0175">Coiled coil</keyword>
<dbReference type="EMBL" id="JALJOQ010000057">
    <property type="protein sequence ID" value="KAK9803719.1"/>
    <property type="molecule type" value="Genomic_DNA"/>
</dbReference>
<dbReference type="Proteomes" id="UP001465755">
    <property type="component" value="Unassembled WGS sequence"/>
</dbReference>
<protein>
    <submittedName>
        <fullName evidence="2">Uncharacterized protein</fullName>
    </submittedName>
</protein>
<evidence type="ECO:0000313" key="3">
    <source>
        <dbReference type="Proteomes" id="UP001465755"/>
    </source>
</evidence>
<organism evidence="2 3">
    <name type="scientific">Symbiochloris irregularis</name>
    <dbReference type="NCBI Taxonomy" id="706552"/>
    <lineage>
        <taxon>Eukaryota</taxon>
        <taxon>Viridiplantae</taxon>
        <taxon>Chlorophyta</taxon>
        <taxon>core chlorophytes</taxon>
        <taxon>Trebouxiophyceae</taxon>
        <taxon>Trebouxiales</taxon>
        <taxon>Trebouxiaceae</taxon>
        <taxon>Symbiochloris</taxon>
    </lineage>
</organism>
<reference evidence="2 3" key="1">
    <citation type="journal article" date="2024" name="Nat. Commun.">
        <title>Phylogenomics reveals the evolutionary origins of lichenization in chlorophyte algae.</title>
        <authorList>
            <person name="Puginier C."/>
            <person name="Libourel C."/>
            <person name="Otte J."/>
            <person name="Skaloud P."/>
            <person name="Haon M."/>
            <person name="Grisel S."/>
            <person name="Petersen M."/>
            <person name="Berrin J.G."/>
            <person name="Delaux P.M."/>
            <person name="Dal Grande F."/>
            <person name="Keller J."/>
        </authorList>
    </citation>
    <scope>NUCLEOTIDE SEQUENCE [LARGE SCALE GENOMIC DNA]</scope>
    <source>
        <strain evidence="2 3">SAG 2036</strain>
    </source>
</reference>
<evidence type="ECO:0000256" key="1">
    <source>
        <dbReference type="SAM" id="Coils"/>
    </source>
</evidence>
<dbReference type="Pfam" id="PF06320">
    <property type="entry name" value="GCN5L1"/>
    <property type="match status" value="1"/>
</dbReference>
<keyword evidence="3" id="KW-1185">Reference proteome</keyword>
<accession>A0AAW1P4Q5</accession>
<comment type="caution">
    <text evidence="2">The sequence shown here is derived from an EMBL/GenBank/DDBJ whole genome shotgun (WGS) entry which is preliminary data.</text>
</comment>
<proteinExistence type="predicted"/>
<sequence length="223" mass="24170">MFQHAVEQNKNKLAHLRNERERALHAANDAAAQVASSLVDTVDTDVARLYKKQQDIGKECSSRTGNLRQPASAPGAQWRWADSDQVQVLARQLAPALHLFQNACILEKCLTEAARLRLPPSLPLGTLFSFSMPAALQLPGGSPDSCSAESNTAQVNASMTLLKLASETSQVDASESVDAGHDADWAVVESVRASCAQWSQPGFDEIWRVPGAQSCYVHQHVVL</sequence>
<name>A0AAW1P4Q5_9CHLO</name>
<evidence type="ECO:0000313" key="2">
    <source>
        <dbReference type="EMBL" id="KAK9803719.1"/>
    </source>
</evidence>
<gene>
    <name evidence="2" type="ORF">WJX73_006330</name>
</gene>